<dbReference type="AlphaFoldDB" id="A0A8J3ZF44"/>
<evidence type="ECO:0000313" key="2">
    <source>
        <dbReference type="EMBL" id="GIJ62804.1"/>
    </source>
</evidence>
<dbReference type="EMBL" id="BOPG01000083">
    <property type="protein sequence ID" value="GIJ62804.1"/>
    <property type="molecule type" value="Genomic_DNA"/>
</dbReference>
<accession>A0A8J3ZF44</accession>
<name>A0A8J3ZF44_9ACTN</name>
<organism evidence="2 3">
    <name type="scientific">Virgisporangium aurantiacum</name>
    <dbReference type="NCBI Taxonomy" id="175570"/>
    <lineage>
        <taxon>Bacteria</taxon>
        <taxon>Bacillati</taxon>
        <taxon>Actinomycetota</taxon>
        <taxon>Actinomycetes</taxon>
        <taxon>Micromonosporales</taxon>
        <taxon>Micromonosporaceae</taxon>
        <taxon>Virgisporangium</taxon>
    </lineage>
</organism>
<dbReference type="PROSITE" id="PS51257">
    <property type="entry name" value="PROKAR_LIPOPROTEIN"/>
    <property type="match status" value="1"/>
</dbReference>
<keyword evidence="3" id="KW-1185">Reference proteome</keyword>
<feature type="region of interest" description="Disordered" evidence="1">
    <location>
        <begin position="20"/>
        <end position="45"/>
    </location>
</feature>
<reference evidence="2" key="1">
    <citation type="submission" date="2021-01" db="EMBL/GenBank/DDBJ databases">
        <title>Whole genome shotgun sequence of Virgisporangium aurantiacum NBRC 16421.</title>
        <authorList>
            <person name="Komaki H."/>
            <person name="Tamura T."/>
        </authorList>
    </citation>
    <scope>NUCLEOTIDE SEQUENCE</scope>
    <source>
        <strain evidence="2">NBRC 16421</strain>
    </source>
</reference>
<sequence length="66" mass="6483">MRRRSLIRVTAGVAAAGLAGCGDDAPPSAGERPARTDLPHQPGVVTPPPASACFVAYDVAGNAAAG</sequence>
<comment type="caution">
    <text evidence="2">The sequence shown here is derived from an EMBL/GenBank/DDBJ whole genome shotgun (WGS) entry which is preliminary data.</text>
</comment>
<dbReference type="RefSeq" id="WP_204008691.1">
    <property type="nucleotide sequence ID" value="NZ_BOPG01000083.1"/>
</dbReference>
<gene>
    <name evidence="2" type="ORF">Vau01_103200</name>
</gene>
<dbReference type="Proteomes" id="UP000612585">
    <property type="component" value="Unassembled WGS sequence"/>
</dbReference>
<proteinExistence type="predicted"/>
<protein>
    <submittedName>
        <fullName evidence="2">Uncharacterized protein</fullName>
    </submittedName>
</protein>
<evidence type="ECO:0000313" key="3">
    <source>
        <dbReference type="Proteomes" id="UP000612585"/>
    </source>
</evidence>
<evidence type="ECO:0000256" key="1">
    <source>
        <dbReference type="SAM" id="MobiDB-lite"/>
    </source>
</evidence>